<dbReference type="RefSeq" id="WP_289608066.1">
    <property type="nucleotide sequence ID" value="NZ_JAUDCG010000036.1"/>
</dbReference>
<keyword evidence="2 4" id="KW-0808">Transferase</keyword>
<dbReference type="InterPro" id="IPR046977">
    <property type="entry name" value="RsmC/RlmG"/>
</dbReference>
<dbReference type="PANTHER" id="PTHR47816:SF4">
    <property type="entry name" value="RIBOSOMAL RNA SMALL SUBUNIT METHYLTRANSFERASE C"/>
    <property type="match status" value="1"/>
</dbReference>
<dbReference type="Proteomes" id="UP001529340">
    <property type="component" value="Unassembled WGS sequence"/>
</dbReference>
<sequence length="215" mass="24509">MNHYFTDNRHLAQNRKEITFRFSCFTCRFITDNGVFCKDHVDAGSQLLLETIERHGPLGERVLDLGCGYGTIGIVLKKLYPNSAVTMAEINPRSLELAQENAQRNEVEVRCVHSDVYSGVEGNTFTDIVTNPPIRAGKDVVYRMFDEAYAHLETGGRLWVVIRKQQGAPSAKKRIHETFQNCEILARSKGYYILFAQKLLTLRENVTFCEKVNKC</sequence>
<gene>
    <name evidence="4" type="ORF">QUV96_08225</name>
</gene>
<evidence type="ECO:0000256" key="2">
    <source>
        <dbReference type="ARBA" id="ARBA00022679"/>
    </source>
</evidence>
<dbReference type="PANTHER" id="PTHR47816">
    <property type="entry name" value="RIBOSOMAL RNA SMALL SUBUNIT METHYLTRANSFERASE C"/>
    <property type="match status" value="1"/>
</dbReference>
<dbReference type="GO" id="GO:0052916">
    <property type="term" value="F:23S rRNA (guanine(1835)-N(2))-methyltransferase activity"/>
    <property type="evidence" value="ECO:0007669"/>
    <property type="project" value="UniProtKB-EC"/>
</dbReference>
<organism evidence="4 5">
    <name type="scientific">Amedibacillus dolichus</name>
    <dbReference type="NCBI Taxonomy" id="31971"/>
    <lineage>
        <taxon>Bacteria</taxon>
        <taxon>Bacillati</taxon>
        <taxon>Bacillota</taxon>
        <taxon>Erysipelotrichia</taxon>
        <taxon>Erysipelotrichales</taxon>
        <taxon>Erysipelotrichaceae</taxon>
        <taxon>Amedibacillus</taxon>
    </lineage>
</organism>
<dbReference type="EC" id="2.1.1.172" evidence="4"/>
<feature type="domain" description="Methyltransferase small" evidence="3">
    <location>
        <begin position="28"/>
        <end position="194"/>
    </location>
</feature>
<proteinExistence type="predicted"/>
<dbReference type="Gene3D" id="3.40.50.150">
    <property type="entry name" value="Vaccinia Virus protein VP39"/>
    <property type="match status" value="1"/>
</dbReference>
<keyword evidence="1 4" id="KW-0489">Methyltransferase</keyword>
<dbReference type="EMBL" id="JAUDCG010000036">
    <property type="protein sequence ID" value="MDM8157621.1"/>
    <property type="molecule type" value="Genomic_DNA"/>
</dbReference>
<dbReference type="GO" id="GO:0052914">
    <property type="term" value="F:16S rRNA (guanine(1207)-N(2))-methyltransferase activity"/>
    <property type="evidence" value="ECO:0007669"/>
    <property type="project" value="UniProtKB-EC"/>
</dbReference>
<evidence type="ECO:0000259" key="3">
    <source>
        <dbReference type="Pfam" id="PF05175"/>
    </source>
</evidence>
<evidence type="ECO:0000256" key="1">
    <source>
        <dbReference type="ARBA" id="ARBA00022603"/>
    </source>
</evidence>
<dbReference type="CDD" id="cd02440">
    <property type="entry name" value="AdoMet_MTases"/>
    <property type="match status" value="1"/>
</dbReference>
<dbReference type="SUPFAM" id="SSF53335">
    <property type="entry name" value="S-adenosyl-L-methionine-dependent methyltransferases"/>
    <property type="match status" value="1"/>
</dbReference>
<accession>A0ABT7UDB4</accession>
<name>A0ABT7UDB4_9FIRM</name>
<protein>
    <submittedName>
        <fullName evidence="4">Class I SAM-dependent methyltransferase</fullName>
        <ecNumber evidence="4">2.1.1.172</ecNumber>
        <ecNumber evidence="4">2.1.1.174</ecNumber>
    </submittedName>
</protein>
<reference evidence="4 5" key="3">
    <citation type="submission" date="2023-06" db="EMBL/GenBank/DDBJ databases">
        <authorList>
            <person name="Zeman M."/>
            <person name="Kubasova T."/>
            <person name="Jahodarova E."/>
            <person name="Nykrynova M."/>
            <person name="Rychlik I."/>
        </authorList>
    </citation>
    <scope>NUCLEOTIDE SEQUENCE [LARGE SCALE GENOMIC DNA]</scope>
    <source>
        <strain evidence="4 5">ET39</strain>
    </source>
</reference>
<reference evidence="4 5" key="2">
    <citation type="submission" date="2023-06" db="EMBL/GenBank/DDBJ databases">
        <title>Identification and characterization of horizontal gene transfer across gut microbiota members of farm animals based on homology search.</title>
        <authorList>
            <person name="Schwarzerova J."/>
            <person name="Nykrynova M."/>
            <person name="Jureckova K."/>
            <person name="Cejkova D."/>
            <person name="Rychlik I."/>
        </authorList>
    </citation>
    <scope>NUCLEOTIDE SEQUENCE [LARGE SCALE GENOMIC DNA]</scope>
    <source>
        <strain evidence="4 5">ET39</strain>
    </source>
</reference>
<reference evidence="5" key="1">
    <citation type="submission" date="2023-06" db="EMBL/GenBank/DDBJ databases">
        <title>Identification and characterization of horizontal gene transfer across gut microbiota members of farm animals based on homology search.</title>
        <authorList>
            <person name="Zeman M."/>
            <person name="Kubasova T."/>
            <person name="Jahodarova E."/>
            <person name="Nykrynova M."/>
            <person name="Rychlik I."/>
        </authorList>
    </citation>
    <scope>NUCLEOTIDE SEQUENCE [LARGE SCALE GENOMIC DNA]</scope>
    <source>
        <strain evidence="5">ET39</strain>
    </source>
</reference>
<evidence type="ECO:0000313" key="5">
    <source>
        <dbReference type="Proteomes" id="UP001529340"/>
    </source>
</evidence>
<comment type="caution">
    <text evidence="4">The sequence shown here is derived from an EMBL/GenBank/DDBJ whole genome shotgun (WGS) entry which is preliminary data.</text>
</comment>
<keyword evidence="5" id="KW-1185">Reference proteome</keyword>
<dbReference type="InterPro" id="IPR029063">
    <property type="entry name" value="SAM-dependent_MTases_sf"/>
</dbReference>
<dbReference type="InterPro" id="IPR007848">
    <property type="entry name" value="Small_mtfrase_dom"/>
</dbReference>
<dbReference type="Pfam" id="PF05175">
    <property type="entry name" value="MTS"/>
    <property type="match status" value="1"/>
</dbReference>
<dbReference type="EC" id="2.1.1.174" evidence="4"/>
<evidence type="ECO:0000313" key="4">
    <source>
        <dbReference type="EMBL" id="MDM8157621.1"/>
    </source>
</evidence>